<keyword evidence="1" id="KW-0472">Membrane</keyword>
<proteinExistence type="predicted"/>
<accession>A0A401VUN9</accession>
<evidence type="ECO:0000313" key="3">
    <source>
        <dbReference type="Proteomes" id="UP000286746"/>
    </source>
</evidence>
<evidence type="ECO:0000256" key="1">
    <source>
        <dbReference type="SAM" id="Phobius"/>
    </source>
</evidence>
<name>A0A401VUN9_STREY</name>
<protein>
    <submittedName>
        <fullName evidence="2">Uncharacterized protein</fullName>
    </submittedName>
</protein>
<organism evidence="2 3">
    <name type="scientific">Streptomyces paromomycinus</name>
    <name type="common">Streptomyces rimosus subsp. paromomycinus</name>
    <dbReference type="NCBI Taxonomy" id="92743"/>
    <lineage>
        <taxon>Bacteria</taxon>
        <taxon>Bacillati</taxon>
        <taxon>Actinomycetota</taxon>
        <taxon>Actinomycetes</taxon>
        <taxon>Kitasatosporales</taxon>
        <taxon>Streptomycetaceae</taxon>
        <taxon>Streptomyces</taxon>
    </lineage>
</organism>
<keyword evidence="3" id="KW-1185">Reference proteome</keyword>
<gene>
    <name evidence="2" type="ORF">GKJPGBOP_00432</name>
</gene>
<evidence type="ECO:0000313" key="2">
    <source>
        <dbReference type="EMBL" id="GCD40779.1"/>
    </source>
</evidence>
<keyword evidence="1" id="KW-0812">Transmembrane</keyword>
<sequence>MVTSQRRSPDGRERMTLHEAEAGLVEHYTALVRLAYLTLPPSLSRHRRVLTAHGLVQRALPGFRLRKSAPRVPAQRPGPTRLGPERLGPAWVRERVLRAALAYERRPRWWPKGLPPPRALRPMLPVVWGLRLFPRAGGREEIALGQALSGLSADVRAAFVLSRADELPDVQVRALLEAAGAGRPDRSLRVARQLDAPAVAAAQTLLRSAEFNACSVQTRPTDLLRRRQRYRLAGAVAAVVAVGALVLTATGSAPDQRLARPAVGQVTAAGLVRVPRTEWADTSRVDFTAWPPRGGRAGDRDLLDRALTTWSRPPRDTRITRTPGTFTGPPPYGTQLLYAGEVDGDAVVLLHDGLRTVRYSEPLSPGGHATLDFARTDSSDVTTAAALVVSRTYGAARYLTAPWIAASATRDLLRPDVPARPVRISAEGITEPLRGPAATSPDASGPCASWPALQLRSSARIVEQHTFLVTDLGGHVPAHLTYTPLPGGGTPTRQPREATGTAALTSWARTACHLAGLPEDVRAVNVWDFAGHPLPEGAGQAVWSCVRADTWRGPGEVSVRFTAPGAAPRVVARERSTAACSRFGQHVVASTGWRAQSGHTYLLAAGSRAVTGIEATGAVRASAAGRTLAVRAPANARAQVSARLTGGGTLAEVGHSAED</sequence>
<comment type="caution">
    <text evidence="2">The sequence shown here is derived from an EMBL/GenBank/DDBJ whole genome shotgun (WGS) entry which is preliminary data.</text>
</comment>
<reference evidence="2 3" key="1">
    <citation type="submission" date="2018-11" db="EMBL/GenBank/DDBJ databases">
        <title>Whole genome sequence of Streptomyces paromomycinus NBRC 15454(T).</title>
        <authorList>
            <person name="Komaki H."/>
            <person name="Tamura T."/>
        </authorList>
    </citation>
    <scope>NUCLEOTIDE SEQUENCE [LARGE SCALE GENOMIC DNA]</scope>
    <source>
        <strain evidence="2 3">NBRC 15454</strain>
    </source>
</reference>
<feature type="transmembrane region" description="Helical" evidence="1">
    <location>
        <begin position="232"/>
        <end position="251"/>
    </location>
</feature>
<dbReference type="AlphaFoldDB" id="A0A401VUN9"/>
<keyword evidence="1" id="KW-1133">Transmembrane helix</keyword>
<dbReference type="Proteomes" id="UP000286746">
    <property type="component" value="Unassembled WGS sequence"/>
</dbReference>
<dbReference type="EMBL" id="BHZD01000001">
    <property type="protein sequence ID" value="GCD40779.1"/>
    <property type="molecule type" value="Genomic_DNA"/>
</dbReference>